<dbReference type="AlphaFoldDB" id="A0A2G8TGA8"/>
<sequence>MKLKLQLPLSILIYHRVLAGPDRLFPEQVDARRVEQHMQLVHRWFRVMPLTEAVRRLAERSLPPRAACITFVDGYADSAEVALPILRRHGVNATFFVASGFLDGGCMWNDAVIEAVRNAPGDRIDLGRAGFGILDIGCPVRRRAVIDMLIAALKYLPPEERIERVKRMAQRFTPTMLSSDQLIALHRAGMEIGAHTISHPILASISNAAARAEIAGGRARLQDIIQAEVKMFAYPNGRPGHDFEERHAAMLRSQGFAGAVTTAWGAARAGSDPFYLPRFTPWDRGAGRFLLRMARNLLLPPA</sequence>
<keyword evidence="2" id="KW-0732">Signal</keyword>
<dbReference type="GO" id="GO:0016810">
    <property type="term" value="F:hydrolase activity, acting on carbon-nitrogen (but not peptide) bonds"/>
    <property type="evidence" value="ECO:0007669"/>
    <property type="project" value="InterPro"/>
</dbReference>
<dbReference type="OrthoDB" id="9814639at2"/>
<dbReference type="GO" id="GO:0005576">
    <property type="term" value="C:extracellular region"/>
    <property type="evidence" value="ECO:0007669"/>
    <property type="project" value="UniProtKB-SubCell"/>
</dbReference>
<comment type="subcellular location">
    <subcellularLocation>
        <location evidence="1">Secreted</location>
    </subcellularLocation>
</comment>
<dbReference type="Gene3D" id="3.20.20.370">
    <property type="entry name" value="Glycoside hydrolase/deacetylase"/>
    <property type="match status" value="1"/>
</dbReference>
<reference evidence="4 5" key="1">
    <citation type="submission" date="2017-10" db="EMBL/GenBank/DDBJ databases">
        <title>Massilia psychrophilum sp. nov., a novel purple-pigmented bacterium isolated from Tianshan glacier, Xinjiang Municipality, China.</title>
        <authorList>
            <person name="Wang H."/>
        </authorList>
    </citation>
    <scope>NUCLEOTIDE SEQUENCE [LARGE SCALE GENOMIC DNA]</scope>
    <source>
        <strain evidence="4 5">JCM 30074</strain>
    </source>
</reference>
<dbReference type="InterPro" id="IPR002509">
    <property type="entry name" value="NODB_dom"/>
</dbReference>
<evidence type="ECO:0000313" key="4">
    <source>
        <dbReference type="EMBL" id="PIL45091.1"/>
    </source>
</evidence>
<gene>
    <name evidence="4" type="ORF">CR105_11545</name>
</gene>
<dbReference type="SUPFAM" id="SSF88713">
    <property type="entry name" value="Glycoside hydrolase/deacetylase"/>
    <property type="match status" value="1"/>
</dbReference>
<dbReference type="PANTHER" id="PTHR34216">
    <property type="match status" value="1"/>
</dbReference>
<feature type="domain" description="NodB homology" evidence="3">
    <location>
        <begin position="65"/>
        <end position="302"/>
    </location>
</feature>
<dbReference type="PANTHER" id="PTHR34216:SF3">
    <property type="entry name" value="POLY-BETA-1,6-N-ACETYL-D-GLUCOSAMINE N-DEACETYLASE"/>
    <property type="match status" value="1"/>
</dbReference>
<keyword evidence="5" id="KW-1185">Reference proteome</keyword>
<dbReference type="InterPro" id="IPR051398">
    <property type="entry name" value="Polysacch_Deacetylase"/>
</dbReference>
<dbReference type="Proteomes" id="UP000230390">
    <property type="component" value="Unassembled WGS sequence"/>
</dbReference>
<evidence type="ECO:0000256" key="2">
    <source>
        <dbReference type="ARBA" id="ARBA00022729"/>
    </source>
</evidence>
<dbReference type="Pfam" id="PF01522">
    <property type="entry name" value="Polysacc_deac_1"/>
    <property type="match status" value="2"/>
</dbReference>
<dbReference type="RefSeq" id="WP_099788595.1">
    <property type="nucleotide sequence ID" value="NZ_JBHLYV010000032.1"/>
</dbReference>
<evidence type="ECO:0000313" key="5">
    <source>
        <dbReference type="Proteomes" id="UP000230390"/>
    </source>
</evidence>
<name>A0A2G8TGA8_9BURK</name>
<accession>A0A2G8TGA8</accession>
<dbReference type="InterPro" id="IPR011330">
    <property type="entry name" value="Glyco_hydro/deAcase_b/a-brl"/>
</dbReference>
<dbReference type="PROSITE" id="PS51677">
    <property type="entry name" value="NODB"/>
    <property type="match status" value="1"/>
</dbReference>
<dbReference type="GO" id="GO:0005975">
    <property type="term" value="P:carbohydrate metabolic process"/>
    <property type="evidence" value="ECO:0007669"/>
    <property type="project" value="InterPro"/>
</dbReference>
<protein>
    <submittedName>
        <fullName evidence="4">Carbohydrate esterase family protein</fullName>
    </submittedName>
</protein>
<proteinExistence type="predicted"/>
<dbReference type="EMBL" id="PDOC01000005">
    <property type="protein sequence ID" value="PIL45091.1"/>
    <property type="molecule type" value="Genomic_DNA"/>
</dbReference>
<comment type="caution">
    <text evidence="4">The sequence shown here is derived from an EMBL/GenBank/DDBJ whole genome shotgun (WGS) entry which is preliminary data.</text>
</comment>
<evidence type="ECO:0000256" key="1">
    <source>
        <dbReference type="ARBA" id="ARBA00004613"/>
    </source>
</evidence>
<evidence type="ECO:0000259" key="3">
    <source>
        <dbReference type="PROSITE" id="PS51677"/>
    </source>
</evidence>
<dbReference type="CDD" id="cd10918">
    <property type="entry name" value="CE4_NodB_like_5s_6s"/>
    <property type="match status" value="1"/>
</dbReference>
<organism evidence="4 5">
    <name type="scientific">Massilia eurypsychrophila</name>
    <dbReference type="NCBI Taxonomy" id="1485217"/>
    <lineage>
        <taxon>Bacteria</taxon>
        <taxon>Pseudomonadati</taxon>
        <taxon>Pseudomonadota</taxon>
        <taxon>Betaproteobacteria</taxon>
        <taxon>Burkholderiales</taxon>
        <taxon>Oxalobacteraceae</taxon>
        <taxon>Telluria group</taxon>
        <taxon>Massilia</taxon>
    </lineage>
</organism>